<keyword evidence="1" id="KW-0347">Helicase</keyword>
<evidence type="ECO:0000313" key="1">
    <source>
        <dbReference type="EMBL" id="MFC0476163.1"/>
    </source>
</evidence>
<gene>
    <name evidence="1" type="ORF">ACFFHF_13060</name>
</gene>
<keyword evidence="1" id="KW-0067">ATP-binding</keyword>
<reference evidence="1 2" key="1">
    <citation type="submission" date="2024-09" db="EMBL/GenBank/DDBJ databases">
        <authorList>
            <person name="Sun Q."/>
            <person name="Mori K."/>
        </authorList>
    </citation>
    <scope>NUCLEOTIDE SEQUENCE [LARGE SCALE GENOMIC DNA]</scope>
    <source>
        <strain evidence="1 2">CGMCC 1.9126</strain>
    </source>
</reference>
<accession>A0ABV6KS65</accession>
<comment type="caution">
    <text evidence="1">The sequence shown here is derived from an EMBL/GenBank/DDBJ whole genome shotgun (WGS) entry which is preliminary data.</text>
</comment>
<keyword evidence="2" id="KW-1185">Reference proteome</keyword>
<dbReference type="Proteomes" id="UP001589738">
    <property type="component" value="Unassembled WGS sequence"/>
</dbReference>
<dbReference type="InterPro" id="IPR036866">
    <property type="entry name" value="RibonucZ/Hydroxyglut_hydro"/>
</dbReference>
<protein>
    <submittedName>
        <fullName evidence="1">ATP-dependent DNA helicase</fullName>
    </submittedName>
</protein>
<sequence>MSLIFTFCMILANWYYIPADSPFVPAEVESIDLNLREDELAVTFLPLTNGEATLIQNGQGEHILVNTGHQDTEEELKRVLKLYKVSQISTIILTSPEEGYVGNLNMLVEFYDVKQVITSKSIAEKIETIKTGSNEIQDIGIHLWTQGTKQKLVQNLEAEVLFDGASKDEGLDLSFTYKSSRFLILTSMTEESNRTLTKYDLSNVNIVKIPQFAMENSINEKLLRHMDPQLAVIFQSKHIAPHQDILKLLQDIWLDVHYTKMHGILTIKFTPTNYEIISISKSEE</sequence>
<dbReference type="Gene3D" id="3.60.15.10">
    <property type="entry name" value="Ribonuclease Z/Hydroxyacylglutathione hydrolase-like"/>
    <property type="match status" value="1"/>
</dbReference>
<dbReference type="SUPFAM" id="SSF56281">
    <property type="entry name" value="Metallo-hydrolase/oxidoreductase"/>
    <property type="match status" value="1"/>
</dbReference>
<dbReference type="InterPro" id="IPR052159">
    <property type="entry name" value="Competence_DNA_uptake"/>
</dbReference>
<keyword evidence="1" id="KW-0378">Hydrolase</keyword>
<dbReference type="GO" id="GO:0004386">
    <property type="term" value="F:helicase activity"/>
    <property type="evidence" value="ECO:0007669"/>
    <property type="project" value="UniProtKB-KW"/>
</dbReference>
<dbReference type="RefSeq" id="WP_160547167.1">
    <property type="nucleotide sequence ID" value="NZ_JBHLUU010000093.1"/>
</dbReference>
<evidence type="ECO:0000313" key="2">
    <source>
        <dbReference type="Proteomes" id="UP001589738"/>
    </source>
</evidence>
<dbReference type="PANTHER" id="PTHR30619:SF1">
    <property type="entry name" value="RECOMBINATION PROTEIN 2"/>
    <property type="match status" value="1"/>
</dbReference>
<dbReference type="PANTHER" id="PTHR30619">
    <property type="entry name" value="DNA INTERNALIZATION/COMPETENCE PROTEIN COMEC/REC2"/>
    <property type="match status" value="1"/>
</dbReference>
<name>A0ABV6KS65_9BACI</name>
<organism evidence="1 2">
    <name type="scientific">Robertmurraya beringensis</name>
    <dbReference type="NCBI Taxonomy" id="641660"/>
    <lineage>
        <taxon>Bacteria</taxon>
        <taxon>Bacillati</taxon>
        <taxon>Bacillota</taxon>
        <taxon>Bacilli</taxon>
        <taxon>Bacillales</taxon>
        <taxon>Bacillaceae</taxon>
        <taxon>Robertmurraya</taxon>
    </lineage>
</organism>
<dbReference type="EMBL" id="JBHLUU010000093">
    <property type="protein sequence ID" value="MFC0476163.1"/>
    <property type="molecule type" value="Genomic_DNA"/>
</dbReference>
<keyword evidence="1" id="KW-0547">Nucleotide-binding</keyword>
<proteinExistence type="predicted"/>